<evidence type="ECO:0000256" key="3">
    <source>
        <dbReference type="ARBA" id="ARBA00023172"/>
    </source>
</evidence>
<protein>
    <submittedName>
        <fullName evidence="7">Site-specific integrase</fullName>
    </submittedName>
</protein>
<dbReference type="InterPro" id="IPR011010">
    <property type="entry name" value="DNA_brk_join_enz"/>
</dbReference>
<dbReference type="InterPro" id="IPR010998">
    <property type="entry name" value="Integrase_recombinase_N"/>
</dbReference>
<feature type="domain" description="Core-binding (CB)" evidence="6">
    <location>
        <begin position="65"/>
        <end position="157"/>
    </location>
</feature>
<evidence type="ECO:0000256" key="1">
    <source>
        <dbReference type="ARBA" id="ARBA00022908"/>
    </source>
</evidence>
<sequence length="469" mass="53102">MVGMSGKRGNGEGSIYPYRNGFAAYVWVSTPDGKRKRKYVYGKTRAEVHEKWVKLHAEAKKGPVATRHRTVAGFLDYWLTAVVKPNLAPLTYVAYEGAARLYIAPHLGTKRLDKLTVRDVREWLTKLADTCQCCAQRKDKKRRTERRRCCALGKCCEQYPSGRVVQIARDTLRAALSQAMIEEEVSRNVAKLVRVPKPRRRKVKAWSVAEASSFLEHAVRADDSLYAAWVLALTLGLRRGEILGLTWESIDFEAGELYIDHQLQRAGREVLHRETKTEDSEDFLPLPDLCLAALKHRRQQQEADRKAAGDRWQDSYGLIFTTRHGTPIEPGNLTRAFSVRIRQAGVRAIPLRNTRHTTGSLLVAMKVHPKVAQRILRHSKFTMTFDVYSEASDEEIRDALQRLSRGIGTGGSSHKAPIDAGILAANGRRRGGMCCLEYQLSLRIASLAFRWRPFRSHLPRDATPRLPVQ</sequence>
<evidence type="ECO:0000259" key="5">
    <source>
        <dbReference type="PROSITE" id="PS51898"/>
    </source>
</evidence>
<dbReference type="PANTHER" id="PTHR30349:SF91">
    <property type="entry name" value="INTA PROTEIN"/>
    <property type="match status" value="1"/>
</dbReference>
<dbReference type="Gene3D" id="1.10.150.130">
    <property type="match status" value="1"/>
</dbReference>
<organism evidence="7 8">
    <name type="scientific">Streptomyces marispadix</name>
    <dbReference type="NCBI Taxonomy" id="2922868"/>
    <lineage>
        <taxon>Bacteria</taxon>
        <taxon>Bacillati</taxon>
        <taxon>Actinomycetota</taxon>
        <taxon>Actinomycetes</taxon>
        <taxon>Kitasatosporales</taxon>
        <taxon>Streptomycetaceae</taxon>
        <taxon>Streptomyces</taxon>
    </lineage>
</organism>
<evidence type="ECO:0000256" key="4">
    <source>
        <dbReference type="PROSITE-ProRule" id="PRU01248"/>
    </source>
</evidence>
<evidence type="ECO:0000313" key="8">
    <source>
        <dbReference type="Proteomes" id="UP001166784"/>
    </source>
</evidence>
<evidence type="ECO:0000259" key="6">
    <source>
        <dbReference type="PROSITE" id="PS51900"/>
    </source>
</evidence>
<dbReference type="SUPFAM" id="SSF56349">
    <property type="entry name" value="DNA breaking-rejoining enzymes"/>
    <property type="match status" value="1"/>
</dbReference>
<feature type="domain" description="Tyr recombinase" evidence="5">
    <location>
        <begin position="201"/>
        <end position="401"/>
    </location>
</feature>
<dbReference type="InterPro" id="IPR002104">
    <property type="entry name" value="Integrase_catalytic"/>
</dbReference>
<dbReference type="Proteomes" id="UP001166784">
    <property type="component" value="Unassembled WGS sequence"/>
</dbReference>
<keyword evidence="2 4" id="KW-0238">DNA-binding</keyword>
<dbReference type="InterPro" id="IPR050090">
    <property type="entry name" value="Tyrosine_recombinase_XerCD"/>
</dbReference>
<dbReference type="PANTHER" id="PTHR30349">
    <property type="entry name" value="PHAGE INTEGRASE-RELATED"/>
    <property type="match status" value="1"/>
</dbReference>
<keyword evidence="3" id="KW-0233">DNA recombination</keyword>
<dbReference type="PROSITE" id="PS51898">
    <property type="entry name" value="TYR_RECOMBINASE"/>
    <property type="match status" value="1"/>
</dbReference>
<accession>A0ABS9SXR5</accession>
<reference evidence="7" key="1">
    <citation type="submission" date="2022-03" db="EMBL/GenBank/DDBJ databases">
        <authorList>
            <person name="Santos J.D.N."/>
            <person name="Kallscheuer N."/>
            <person name="Jogler C."/>
            <person name="Lage O.M."/>
        </authorList>
    </citation>
    <scope>NUCLEOTIDE SEQUENCE</scope>
    <source>
        <strain evidence="7">M600PL45_2</strain>
    </source>
</reference>
<dbReference type="EMBL" id="JAKWJU010000002">
    <property type="protein sequence ID" value="MCH6161057.1"/>
    <property type="molecule type" value="Genomic_DNA"/>
</dbReference>
<dbReference type="CDD" id="cd01189">
    <property type="entry name" value="INT_ICEBs1_C_like"/>
    <property type="match status" value="1"/>
</dbReference>
<dbReference type="Gene3D" id="1.10.443.10">
    <property type="entry name" value="Intergrase catalytic core"/>
    <property type="match status" value="1"/>
</dbReference>
<gene>
    <name evidence="7" type="ORF">MMA15_11780</name>
</gene>
<dbReference type="InterPro" id="IPR004107">
    <property type="entry name" value="Integrase_SAM-like_N"/>
</dbReference>
<evidence type="ECO:0000313" key="7">
    <source>
        <dbReference type="EMBL" id="MCH6161057.1"/>
    </source>
</evidence>
<dbReference type="InterPro" id="IPR013762">
    <property type="entry name" value="Integrase-like_cat_sf"/>
</dbReference>
<comment type="caution">
    <text evidence="7">The sequence shown here is derived from an EMBL/GenBank/DDBJ whole genome shotgun (WGS) entry which is preliminary data.</text>
</comment>
<dbReference type="PROSITE" id="PS51900">
    <property type="entry name" value="CB"/>
    <property type="match status" value="1"/>
</dbReference>
<evidence type="ECO:0000256" key="2">
    <source>
        <dbReference type="ARBA" id="ARBA00023125"/>
    </source>
</evidence>
<proteinExistence type="predicted"/>
<dbReference type="Pfam" id="PF14659">
    <property type="entry name" value="Phage_int_SAM_3"/>
    <property type="match status" value="1"/>
</dbReference>
<dbReference type="RefSeq" id="WP_241059149.1">
    <property type="nucleotide sequence ID" value="NZ_JAKWJU010000002.1"/>
</dbReference>
<dbReference type="Pfam" id="PF00589">
    <property type="entry name" value="Phage_integrase"/>
    <property type="match status" value="1"/>
</dbReference>
<keyword evidence="8" id="KW-1185">Reference proteome</keyword>
<keyword evidence="1" id="KW-0229">DNA integration</keyword>
<reference evidence="7" key="2">
    <citation type="journal article" date="2023" name="Int. J. Syst. Evol. Microbiol.">
        <title>Streptomyces marispadix sp. nov., isolated from marine beach sediment of the Northern Coast of Portugal.</title>
        <authorList>
            <person name="dos Santos J.D.N."/>
            <person name="Vitorino I.R."/>
            <person name="Kallscheuer N."/>
            <person name="Srivastava A."/>
            <person name="Krautwurst S."/>
            <person name="Marz M."/>
            <person name="Jogler C."/>
            <person name="Lobo Da Cunha A."/>
            <person name="Catita J."/>
            <person name="Goncalves H."/>
            <person name="Gonzalez I."/>
            <person name="Reyes F."/>
            <person name="Lage O.M."/>
        </authorList>
    </citation>
    <scope>NUCLEOTIDE SEQUENCE</scope>
    <source>
        <strain evidence="7">M600PL45_2</strain>
    </source>
</reference>
<name>A0ABS9SXR5_9ACTN</name>
<dbReference type="InterPro" id="IPR044068">
    <property type="entry name" value="CB"/>
</dbReference>